<evidence type="ECO:0000313" key="4">
    <source>
        <dbReference type="Proteomes" id="UP000515369"/>
    </source>
</evidence>
<dbReference type="PROSITE" id="PS51257">
    <property type="entry name" value="PROKAR_LIPOPROTEIN"/>
    <property type="match status" value="1"/>
</dbReference>
<comment type="subcellular location">
    <subcellularLocation>
        <location evidence="1">Cell membrane</location>
        <topology evidence="1">Multi-pass membrane protein</topology>
    </subcellularLocation>
</comment>
<evidence type="ECO:0000256" key="1">
    <source>
        <dbReference type="RuleBase" id="RU003942"/>
    </source>
</evidence>
<keyword evidence="2" id="KW-1133">Transmembrane helix</keyword>
<dbReference type="SUPFAM" id="SSF103481">
    <property type="entry name" value="Multidrug resistance efflux transporter EmrE"/>
    <property type="match status" value="1"/>
</dbReference>
<evidence type="ECO:0008006" key="5">
    <source>
        <dbReference type="Google" id="ProtNLM"/>
    </source>
</evidence>
<gene>
    <name evidence="3" type="ORF">H3H32_31045</name>
</gene>
<dbReference type="EMBL" id="CP059732">
    <property type="protein sequence ID" value="QMW07148.1"/>
    <property type="molecule type" value="Genomic_DNA"/>
</dbReference>
<proteinExistence type="inferred from homology"/>
<comment type="similarity">
    <text evidence="1">Belongs to the drug/metabolite transporter (DMT) superfamily. Small multidrug resistance (SMR) (TC 2.A.7.1) family.</text>
</comment>
<protein>
    <recommendedName>
        <fullName evidence="5">Quaternary ammonium compound-resistance protein SugE</fullName>
    </recommendedName>
</protein>
<dbReference type="InterPro" id="IPR045324">
    <property type="entry name" value="Small_multidrug_res"/>
</dbReference>
<reference evidence="3 4" key="1">
    <citation type="submission" date="2020-07" db="EMBL/GenBank/DDBJ databases">
        <title>Spirosoma foliorum sp. nov., isolated from the leaves on the Nejang mountain Korea, Republic of.</title>
        <authorList>
            <person name="Ho H."/>
            <person name="Lee Y.-J."/>
            <person name="Nurcahyanto D.-A."/>
            <person name="Kim S.-G."/>
        </authorList>
    </citation>
    <scope>NUCLEOTIDE SEQUENCE [LARGE SCALE GENOMIC DNA]</scope>
    <source>
        <strain evidence="3 4">PL0136</strain>
    </source>
</reference>
<dbReference type="Proteomes" id="UP000515369">
    <property type="component" value="Chromosome"/>
</dbReference>
<feature type="transmembrane region" description="Helical" evidence="2">
    <location>
        <begin position="106"/>
        <end position="126"/>
    </location>
</feature>
<evidence type="ECO:0000256" key="2">
    <source>
        <dbReference type="SAM" id="Phobius"/>
    </source>
</evidence>
<sequence>MKQNILSWLYLFGAAACEMAWTYSLKYISWDDLKSLRWATFYRLDGGLPVLLPWLAYVVFGIVNTLMLAAAMRTISTTTAFAVWMAVSLVFIKAADIVWLKISWSWSELFFILVITIGIIGLRMVGPADVNP</sequence>
<evidence type="ECO:0000313" key="3">
    <source>
        <dbReference type="EMBL" id="QMW07148.1"/>
    </source>
</evidence>
<feature type="transmembrane region" description="Helical" evidence="2">
    <location>
        <begin position="81"/>
        <end position="100"/>
    </location>
</feature>
<accession>A0A7G5H7Q6</accession>
<keyword evidence="2" id="KW-0472">Membrane</keyword>
<dbReference type="GO" id="GO:0005886">
    <property type="term" value="C:plasma membrane"/>
    <property type="evidence" value="ECO:0007669"/>
    <property type="project" value="UniProtKB-SubCell"/>
</dbReference>
<dbReference type="Gene3D" id="1.10.3730.20">
    <property type="match status" value="1"/>
</dbReference>
<dbReference type="GO" id="GO:0022857">
    <property type="term" value="F:transmembrane transporter activity"/>
    <property type="evidence" value="ECO:0007669"/>
    <property type="project" value="InterPro"/>
</dbReference>
<organism evidence="3 4">
    <name type="scientific">Spirosoma foliorum</name>
    <dbReference type="NCBI Taxonomy" id="2710596"/>
    <lineage>
        <taxon>Bacteria</taxon>
        <taxon>Pseudomonadati</taxon>
        <taxon>Bacteroidota</taxon>
        <taxon>Cytophagia</taxon>
        <taxon>Cytophagales</taxon>
        <taxon>Cytophagaceae</taxon>
        <taxon>Spirosoma</taxon>
    </lineage>
</organism>
<dbReference type="InterPro" id="IPR037185">
    <property type="entry name" value="EmrE-like"/>
</dbReference>
<keyword evidence="4" id="KW-1185">Reference proteome</keyword>
<dbReference type="AlphaFoldDB" id="A0A7G5H7Q6"/>
<dbReference type="KEGG" id="sfol:H3H32_31045"/>
<feature type="transmembrane region" description="Helical" evidence="2">
    <location>
        <begin position="46"/>
        <end position="69"/>
    </location>
</feature>
<name>A0A7G5H7Q6_9BACT</name>
<keyword evidence="1 2" id="KW-0812">Transmembrane</keyword>
<dbReference type="Pfam" id="PF00893">
    <property type="entry name" value="Multi_Drug_Res"/>
    <property type="match status" value="1"/>
</dbReference>